<dbReference type="GO" id="GO:0016787">
    <property type="term" value="F:hydrolase activity"/>
    <property type="evidence" value="ECO:0007669"/>
    <property type="project" value="UniProtKB-KW"/>
</dbReference>
<dbReference type="InterPro" id="IPR050266">
    <property type="entry name" value="AB_hydrolase_sf"/>
</dbReference>
<reference evidence="3" key="1">
    <citation type="submission" date="2021-01" db="EMBL/GenBank/DDBJ databases">
        <authorList>
            <person name="Corre E."/>
            <person name="Pelletier E."/>
            <person name="Niang G."/>
            <person name="Scheremetjew M."/>
            <person name="Finn R."/>
            <person name="Kale V."/>
            <person name="Holt S."/>
            <person name="Cochrane G."/>
            <person name="Meng A."/>
            <person name="Brown T."/>
            <person name="Cohen L."/>
        </authorList>
    </citation>
    <scope>NUCLEOTIDE SEQUENCE</scope>
    <source>
        <strain evidence="3">CCMP644</strain>
    </source>
</reference>
<evidence type="ECO:0000313" key="3">
    <source>
        <dbReference type="EMBL" id="CAD8951067.1"/>
    </source>
</evidence>
<dbReference type="PANTHER" id="PTHR43798:SF31">
    <property type="entry name" value="AB HYDROLASE SUPERFAMILY PROTEIN YCLE"/>
    <property type="match status" value="1"/>
</dbReference>
<accession>A0A7S1GW33</accession>
<name>A0A7S1GW33_HEMAN</name>
<dbReference type="EMBL" id="HBFX01009420">
    <property type="protein sequence ID" value="CAD8951067.1"/>
    <property type="molecule type" value="Transcribed_RNA"/>
</dbReference>
<evidence type="ECO:0000256" key="1">
    <source>
        <dbReference type="ARBA" id="ARBA00022801"/>
    </source>
</evidence>
<gene>
    <name evidence="3" type="ORF">HAND00432_LOCUS5602</name>
</gene>
<protein>
    <recommendedName>
        <fullName evidence="2">AB hydrolase-1 domain-containing protein</fullName>
    </recommendedName>
</protein>
<proteinExistence type="predicted"/>
<dbReference type="InterPro" id="IPR029058">
    <property type="entry name" value="AB_hydrolase_fold"/>
</dbReference>
<dbReference type="GO" id="GO:0016020">
    <property type="term" value="C:membrane"/>
    <property type="evidence" value="ECO:0007669"/>
    <property type="project" value="TreeGrafter"/>
</dbReference>
<dbReference type="InterPro" id="IPR000639">
    <property type="entry name" value="Epox_hydrolase-like"/>
</dbReference>
<organism evidence="3">
    <name type="scientific">Hemiselmis andersenii</name>
    <name type="common">Cryptophyte alga</name>
    <dbReference type="NCBI Taxonomy" id="464988"/>
    <lineage>
        <taxon>Eukaryota</taxon>
        <taxon>Cryptophyceae</taxon>
        <taxon>Cryptomonadales</taxon>
        <taxon>Hemiselmidaceae</taxon>
        <taxon>Hemiselmis</taxon>
    </lineage>
</organism>
<dbReference type="SUPFAM" id="SSF53474">
    <property type="entry name" value="alpha/beta-Hydrolases"/>
    <property type="match status" value="1"/>
</dbReference>
<dbReference type="Gene3D" id="3.40.50.1820">
    <property type="entry name" value="alpha/beta hydrolase"/>
    <property type="match status" value="1"/>
</dbReference>
<evidence type="ECO:0000259" key="2">
    <source>
        <dbReference type="Pfam" id="PF00561"/>
    </source>
</evidence>
<keyword evidence="1" id="KW-0378">Hydrolase</keyword>
<feature type="domain" description="AB hydrolase-1" evidence="2">
    <location>
        <begin position="30"/>
        <end position="134"/>
    </location>
</feature>
<dbReference type="PRINTS" id="PR00412">
    <property type="entry name" value="EPOXHYDRLASE"/>
</dbReference>
<dbReference type="PANTHER" id="PTHR43798">
    <property type="entry name" value="MONOACYLGLYCEROL LIPASE"/>
    <property type="match status" value="1"/>
</dbReference>
<dbReference type="Pfam" id="PF00561">
    <property type="entry name" value="Abhydrolase_1"/>
    <property type="match status" value="1"/>
</dbReference>
<dbReference type="AlphaFoldDB" id="A0A7S1GW33"/>
<sequence length="281" mass="31041">MGHVMSRQQLVTTDGVKLHYVKLGQNEGKLVVLLHGWSGSHRSFEPIVQPLLSQGGISLVLVDQRFHGDSDKPSWGLHVHRLAADLKELLESLGGQKAVVVGTSMGAAVIWAFVELFGTKLLRGCVFVDQAPLQNKVAGWELGSKGCYDADTLANLQKQLVEGGLEKFADGNVEFCSNKELPTELCDVLRAETCKCDPVQLGALMADHTQLDHRATLPRINVPCLNVYGGKSKVFPKEGCESIALKVVNCQNVEYEDCNHWLYMEEPERFARDLGDFVRRV</sequence>
<dbReference type="InterPro" id="IPR000073">
    <property type="entry name" value="AB_hydrolase_1"/>
</dbReference>